<accession>A0AA39ZR05</accession>
<dbReference type="InterPro" id="IPR015943">
    <property type="entry name" value="WD40/YVTN_repeat-like_dom_sf"/>
</dbReference>
<feature type="region of interest" description="Disordered" evidence="1">
    <location>
        <begin position="1"/>
        <end position="29"/>
    </location>
</feature>
<organism evidence="2 3">
    <name type="scientific">Lasiosphaeria miniovina</name>
    <dbReference type="NCBI Taxonomy" id="1954250"/>
    <lineage>
        <taxon>Eukaryota</taxon>
        <taxon>Fungi</taxon>
        <taxon>Dikarya</taxon>
        <taxon>Ascomycota</taxon>
        <taxon>Pezizomycotina</taxon>
        <taxon>Sordariomycetes</taxon>
        <taxon>Sordariomycetidae</taxon>
        <taxon>Sordariales</taxon>
        <taxon>Lasiosphaeriaceae</taxon>
        <taxon>Lasiosphaeria</taxon>
    </lineage>
</organism>
<dbReference type="InterPro" id="IPR051150">
    <property type="entry name" value="SWT21/TCAB1_mRNA_Telomere"/>
</dbReference>
<gene>
    <name evidence="2" type="ORF">B0T26DRAFT_660086</name>
</gene>
<dbReference type="AlphaFoldDB" id="A0AA39ZR05"/>
<sequence>MKAAPPLTLLASTSNPDGSSPHRSKDRRPDLHDQASFFRSVQWSADGSTLFTTSSSNRICSFVLSADLLEPRQEPTPLNALGTLILPEATSAVAPCPYFSIRHLGTQVLLTSCADQPIQLHYAFLPSPESEESVGDGCAMSLPPPHSPPPIASYRLIKQETEEYMPVSSLIWPAPGTHFIAGTLNRIALYDISRSSAVHSEPILTIRTIPSRKDINNSVKVTGLRGHVSALAVQPDASGVAGMLAAGTRIRDVGLYDLKGGTGLCLNSWNVERDAAKSKIGGLGIMQTIWSPCGRYLAINERKSSGLLVYDVRSTSRLLAYLTGRNGETPQRMSCDVFQPSKAEANGGGFELWAGTMDGTVVVWEGVGRQEGAVKPSWDWKAHGSSVGGAALHSSGSVVATCSGSLVYVDDESSDESESDSSGEPGGSGESHMSVETGSASNRARRPRQRQHKRFVPKPPAMVETSLKLWSVGAKPAGPSHAETAYHGDDNHQQLPSNLAHPTVGL</sequence>
<evidence type="ECO:0000313" key="2">
    <source>
        <dbReference type="EMBL" id="KAK0702089.1"/>
    </source>
</evidence>
<dbReference type="Proteomes" id="UP001172101">
    <property type="component" value="Unassembled WGS sequence"/>
</dbReference>
<feature type="region of interest" description="Disordered" evidence="1">
    <location>
        <begin position="409"/>
        <end position="461"/>
    </location>
</feature>
<dbReference type="SUPFAM" id="SSF50978">
    <property type="entry name" value="WD40 repeat-like"/>
    <property type="match status" value="1"/>
</dbReference>
<name>A0AA39ZR05_9PEZI</name>
<evidence type="ECO:0000313" key="3">
    <source>
        <dbReference type="Proteomes" id="UP001172101"/>
    </source>
</evidence>
<evidence type="ECO:0000256" key="1">
    <source>
        <dbReference type="SAM" id="MobiDB-lite"/>
    </source>
</evidence>
<comment type="caution">
    <text evidence="2">The sequence shown here is derived from an EMBL/GenBank/DDBJ whole genome shotgun (WGS) entry which is preliminary data.</text>
</comment>
<feature type="compositionally biased region" description="Basic residues" evidence="1">
    <location>
        <begin position="443"/>
        <end position="456"/>
    </location>
</feature>
<feature type="compositionally biased region" description="Acidic residues" evidence="1">
    <location>
        <begin position="409"/>
        <end position="421"/>
    </location>
</feature>
<dbReference type="PANTHER" id="PTHR13211:SF0">
    <property type="entry name" value="TELOMERASE CAJAL BODY PROTEIN 1"/>
    <property type="match status" value="1"/>
</dbReference>
<feature type="region of interest" description="Disordered" evidence="1">
    <location>
        <begin position="473"/>
        <end position="506"/>
    </location>
</feature>
<dbReference type="EMBL" id="JAUIRO010000009">
    <property type="protein sequence ID" value="KAK0702089.1"/>
    <property type="molecule type" value="Genomic_DNA"/>
</dbReference>
<proteinExistence type="predicted"/>
<dbReference type="Gene3D" id="2.130.10.10">
    <property type="entry name" value="YVTN repeat-like/Quinoprotein amine dehydrogenase"/>
    <property type="match status" value="1"/>
</dbReference>
<dbReference type="PANTHER" id="PTHR13211">
    <property type="entry name" value="TELOMERASE CAJAL BODY PROTEIN 1"/>
    <property type="match status" value="1"/>
</dbReference>
<reference evidence="2" key="1">
    <citation type="submission" date="2023-06" db="EMBL/GenBank/DDBJ databases">
        <title>Genome-scale phylogeny and comparative genomics of the fungal order Sordariales.</title>
        <authorList>
            <consortium name="Lawrence Berkeley National Laboratory"/>
            <person name="Hensen N."/>
            <person name="Bonometti L."/>
            <person name="Westerberg I."/>
            <person name="Brannstrom I.O."/>
            <person name="Guillou S."/>
            <person name="Cros-Aarteil S."/>
            <person name="Calhoun S."/>
            <person name="Haridas S."/>
            <person name="Kuo A."/>
            <person name="Mondo S."/>
            <person name="Pangilinan J."/>
            <person name="Riley R."/>
            <person name="LaButti K."/>
            <person name="Andreopoulos B."/>
            <person name="Lipzen A."/>
            <person name="Chen C."/>
            <person name="Yanf M."/>
            <person name="Daum C."/>
            <person name="Ng V."/>
            <person name="Clum A."/>
            <person name="Steindorff A."/>
            <person name="Ohm R."/>
            <person name="Martin F."/>
            <person name="Silar P."/>
            <person name="Natvig D."/>
            <person name="Lalanne C."/>
            <person name="Gautier V."/>
            <person name="Ament-velasquez S.L."/>
            <person name="Kruys A."/>
            <person name="Hutchinson M.I."/>
            <person name="Powell A.J."/>
            <person name="Barry K."/>
            <person name="Miller A.N."/>
            <person name="Grigoriev I.V."/>
            <person name="Debuchy R."/>
            <person name="Gladieux P."/>
            <person name="Thoren M.H."/>
            <person name="Johannesson H."/>
        </authorList>
    </citation>
    <scope>NUCLEOTIDE SEQUENCE</scope>
    <source>
        <strain evidence="2">SMH2392-1A</strain>
    </source>
</reference>
<dbReference type="GeneID" id="85322268"/>
<keyword evidence="3" id="KW-1185">Reference proteome</keyword>
<protein>
    <submittedName>
        <fullName evidence="2">WD40-repeat-containing domain protein</fullName>
    </submittedName>
</protein>
<dbReference type="InterPro" id="IPR036322">
    <property type="entry name" value="WD40_repeat_dom_sf"/>
</dbReference>
<dbReference type="RefSeq" id="XP_060289753.1">
    <property type="nucleotide sequence ID" value="XM_060438998.1"/>
</dbReference>